<dbReference type="Gene3D" id="3.90.1150.170">
    <property type="match status" value="1"/>
</dbReference>
<name>A0A182SZ50_9DIPT</name>
<comment type="similarity">
    <text evidence="1">Belongs to the group II decarboxylase family.</text>
</comment>
<keyword evidence="4" id="KW-1185">Reference proteome</keyword>
<evidence type="ECO:0000313" key="4">
    <source>
        <dbReference type="Proteomes" id="UP000075901"/>
    </source>
</evidence>
<dbReference type="GO" id="GO:0005737">
    <property type="term" value="C:cytoplasm"/>
    <property type="evidence" value="ECO:0007669"/>
    <property type="project" value="TreeGrafter"/>
</dbReference>
<organism evidence="3 4">
    <name type="scientific">Anopheles maculatus</name>
    <dbReference type="NCBI Taxonomy" id="74869"/>
    <lineage>
        <taxon>Eukaryota</taxon>
        <taxon>Metazoa</taxon>
        <taxon>Ecdysozoa</taxon>
        <taxon>Arthropoda</taxon>
        <taxon>Hexapoda</taxon>
        <taxon>Insecta</taxon>
        <taxon>Pterygota</taxon>
        <taxon>Neoptera</taxon>
        <taxon>Endopterygota</taxon>
        <taxon>Diptera</taxon>
        <taxon>Nematocera</taxon>
        <taxon>Culicoidea</taxon>
        <taxon>Culicidae</taxon>
        <taxon>Anophelinae</taxon>
        <taxon>Anopheles</taxon>
        <taxon>Anopheles maculatus group</taxon>
    </lineage>
</organism>
<dbReference type="Proteomes" id="UP000075901">
    <property type="component" value="Unassembled WGS sequence"/>
</dbReference>
<dbReference type="EnsemblMetazoa" id="AMAM016355-RA">
    <property type="protein sequence ID" value="AMAM016355-PA"/>
    <property type="gene ID" value="AMAM016355"/>
</dbReference>
<dbReference type="GO" id="GO:0004351">
    <property type="term" value="F:glutamate decarboxylase activity"/>
    <property type="evidence" value="ECO:0007669"/>
    <property type="project" value="TreeGrafter"/>
</dbReference>
<proteinExistence type="inferred from homology"/>
<dbReference type="PANTHER" id="PTHR45677">
    <property type="entry name" value="GLUTAMATE DECARBOXYLASE-RELATED"/>
    <property type="match status" value="1"/>
</dbReference>
<dbReference type="SUPFAM" id="SSF53383">
    <property type="entry name" value="PLP-dependent transferases"/>
    <property type="match status" value="1"/>
</dbReference>
<reference evidence="4" key="1">
    <citation type="submission" date="2013-09" db="EMBL/GenBank/DDBJ databases">
        <title>The Genome Sequence of Anopheles maculatus species B.</title>
        <authorList>
            <consortium name="The Broad Institute Genomics Platform"/>
            <person name="Neafsey D.E."/>
            <person name="Besansky N."/>
            <person name="Howell P."/>
            <person name="Walton C."/>
            <person name="Young S.K."/>
            <person name="Zeng Q."/>
            <person name="Gargeya S."/>
            <person name="Fitzgerald M."/>
            <person name="Haas B."/>
            <person name="Abouelleil A."/>
            <person name="Allen A.W."/>
            <person name="Alvarado L."/>
            <person name="Arachchi H.M."/>
            <person name="Berlin A.M."/>
            <person name="Chapman S.B."/>
            <person name="Gainer-Dewar J."/>
            <person name="Goldberg J."/>
            <person name="Griggs A."/>
            <person name="Gujja S."/>
            <person name="Hansen M."/>
            <person name="Howarth C."/>
            <person name="Imamovic A."/>
            <person name="Ireland A."/>
            <person name="Larimer J."/>
            <person name="McCowan C."/>
            <person name="Murphy C."/>
            <person name="Pearson M."/>
            <person name="Poon T.W."/>
            <person name="Priest M."/>
            <person name="Roberts A."/>
            <person name="Saif S."/>
            <person name="Shea T."/>
            <person name="Sisk P."/>
            <person name="Sykes S."/>
            <person name="Wortman J."/>
            <person name="Nusbaum C."/>
            <person name="Birren B."/>
        </authorList>
    </citation>
    <scope>NUCLEOTIDE SEQUENCE [LARGE SCALE GENOMIC DNA]</scope>
    <source>
        <strain evidence="4">maculatus3</strain>
    </source>
</reference>
<evidence type="ECO:0000256" key="2">
    <source>
        <dbReference type="ARBA" id="ARBA00022793"/>
    </source>
</evidence>
<evidence type="ECO:0000313" key="3">
    <source>
        <dbReference type="EnsemblMetazoa" id="AMAM016355-PA"/>
    </source>
</evidence>
<keyword evidence="2" id="KW-0210">Decarboxylase</keyword>
<dbReference type="VEuPathDB" id="VectorBase:AMAM016355"/>
<dbReference type="AlphaFoldDB" id="A0A182SZ50"/>
<accession>A0A182SZ50</accession>
<reference evidence="3" key="2">
    <citation type="submission" date="2020-05" db="UniProtKB">
        <authorList>
            <consortium name="EnsemblMetazoa"/>
        </authorList>
    </citation>
    <scope>IDENTIFICATION</scope>
    <source>
        <strain evidence="3">maculatus3</strain>
    </source>
</reference>
<dbReference type="PANTHER" id="PTHR45677:SF10">
    <property type="entry name" value="GLUTAMATE DECARBOXYLASE"/>
    <property type="match status" value="1"/>
</dbReference>
<evidence type="ECO:0000256" key="1">
    <source>
        <dbReference type="ARBA" id="ARBA00009533"/>
    </source>
</evidence>
<sequence length="126" mass="14310">IIPCVQSADSAETREFLNKIAELLVDYVNIQNDRKEKILDFHHPEDMKKLLTLDIPEDAVTLQQLVKDCAMTLKYQVKTGEWRVDGTTDTIKSRPDCFDKAAESLLGASKLAPHDAGFGYEKWENK</sequence>
<protein>
    <submittedName>
        <fullName evidence="3">Uncharacterized protein</fullName>
    </submittedName>
</protein>
<keyword evidence="2" id="KW-0456">Lyase</keyword>
<dbReference type="InterPro" id="IPR015424">
    <property type="entry name" value="PyrdxlP-dep_Trfase"/>
</dbReference>
<dbReference type="GO" id="GO:0009449">
    <property type="term" value="P:gamma-aminobutyric acid biosynthetic process"/>
    <property type="evidence" value="ECO:0007669"/>
    <property type="project" value="TreeGrafter"/>
</dbReference>